<keyword evidence="8" id="KW-0418">Kinase</keyword>
<evidence type="ECO:0000256" key="3">
    <source>
        <dbReference type="ARBA" id="ARBA00022527"/>
    </source>
</evidence>
<dbReference type="PROSITE" id="PS50011">
    <property type="entry name" value="PROTEIN_KINASE_DOM"/>
    <property type="match status" value="1"/>
</dbReference>
<feature type="domain" description="Protein kinase" evidence="18">
    <location>
        <begin position="339"/>
        <end position="626"/>
    </location>
</feature>
<evidence type="ECO:0000256" key="7">
    <source>
        <dbReference type="ARBA" id="ARBA00022741"/>
    </source>
</evidence>
<evidence type="ECO:0000256" key="8">
    <source>
        <dbReference type="ARBA" id="ARBA00022777"/>
    </source>
</evidence>
<feature type="transmembrane region" description="Helical" evidence="16">
    <location>
        <begin position="265"/>
        <end position="286"/>
    </location>
</feature>
<keyword evidence="5 16" id="KW-0812">Transmembrane</keyword>
<evidence type="ECO:0000256" key="12">
    <source>
        <dbReference type="ARBA" id="ARBA00023180"/>
    </source>
</evidence>
<dbReference type="PROSITE" id="PS00107">
    <property type="entry name" value="PROTEIN_KINASE_ATP"/>
    <property type="match status" value="1"/>
</dbReference>
<evidence type="ECO:0000256" key="17">
    <source>
        <dbReference type="SAM" id="SignalP"/>
    </source>
</evidence>
<dbReference type="PANTHER" id="PTHR46008:SF20">
    <property type="entry name" value="PROTEIN KINASE DOMAIN-CONTAINING PROTEIN"/>
    <property type="match status" value="1"/>
</dbReference>
<evidence type="ECO:0000256" key="1">
    <source>
        <dbReference type="ARBA" id="ARBA00004167"/>
    </source>
</evidence>
<evidence type="ECO:0000256" key="16">
    <source>
        <dbReference type="SAM" id="Phobius"/>
    </source>
</evidence>
<dbReference type="SUPFAM" id="SSF56112">
    <property type="entry name" value="Protein kinase-like (PK-like)"/>
    <property type="match status" value="1"/>
</dbReference>
<dbReference type="InterPro" id="IPR025287">
    <property type="entry name" value="WAK_GUB"/>
</dbReference>
<evidence type="ECO:0000256" key="10">
    <source>
        <dbReference type="ARBA" id="ARBA00022989"/>
    </source>
</evidence>
<keyword evidence="10 16" id="KW-1133">Transmembrane helix</keyword>
<keyword evidence="20" id="KW-1185">Reference proteome</keyword>
<dbReference type="InterPro" id="IPR032872">
    <property type="entry name" value="WAK_assoc_C"/>
</dbReference>
<evidence type="ECO:0000256" key="14">
    <source>
        <dbReference type="ARBA" id="ARBA00048679"/>
    </source>
</evidence>
<proteinExistence type="predicted"/>
<evidence type="ECO:0000313" key="20">
    <source>
        <dbReference type="Proteomes" id="UP000215914"/>
    </source>
</evidence>
<feature type="binding site" evidence="15">
    <location>
        <position position="367"/>
    </location>
    <ligand>
        <name>ATP</name>
        <dbReference type="ChEBI" id="CHEBI:30616"/>
    </ligand>
</feature>
<protein>
    <recommendedName>
        <fullName evidence="2">non-specific serine/threonine protein kinase</fullName>
        <ecNumber evidence="2">2.7.11.1</ecNumber>
    </recommendedName>
</protein>
<evidence type="ECO:0000256" key="13">
    <source>
        <dbReference type="ARBA" id="ARBA00047899"/>
    </source>
</evidence>
<dbReference type="Pfam" id="PF14380">
    <property type="entry name" value="WAK_assoc"/>
    <property type="match status" value="1"/>
</dbReference>
<dbReference type="PROSITE" id="PS00108">
    <property type="entry name" value="PROTEIN_KINASE_ST"/>
    <property type="match status" value="1"/>
</dbReference>
<dbReference type="InterPro" id="IPR008271">
    <property type="entry name" value="Ser/Thr_kinase_AS"/>
</dbReference>
<keyword evidence="4 19" id="KW-0808">Transferase</keyword>
<dbReference type="AlphaFoldDB" id="A0A9K3DJ44"/>
<evidence type="ECO:0000256" key="11">
    <source>
        <dbReference type="ARBA" id="ARBA00023136"/>
    </source>
</evidence>
<dbReference type="PANTHER" id="PTHR46008">
    <property type="entry name" value="LEAF RUST 10 DISEASE-RESISTANCE LOCUS RECEPTOR-LIKE PROTEIN KINASE-LIKE 1.4"/>
    <property type="match status" value="1"/>
</dbReference>
<dbReference type="GO" id="GO:0004674">
    <property type="term" value="F:protein serine/threonine kinase activity"/>
    <property type="evidence" value="ECO:0007669"/>
    <property type="project" value="UniProtKB-KW"/>
</dbReference>
<comment type="catalytic activity">
    <reaction evidence="13">
        <text>L-threonyl-[protein] + ATP = O-phospho-L-threonyl-[protein] + ADP + H(+)</text>
        <dbReference type="Rhea" id="RHEA:46608"/>
        <dbReference type="Rhea" id="RHEA-COMP:11060"/>
        <dbReference type="Rhea" id="RHEA-COMP:11605"/>
        <dbReference type="ChEBI" id="CHEBI:15378"/>
        <dbReference type="ChEBI" id="CHEBI:30013"/>
        <dbReference type="ChEBI" id="CHEBI:30616"/>
        <dbReference type="ChEBI" id="CHEBI:61977"/>
        <dbReference type="ChEBI" id="CHEBI:456216"/>
        <dbReference type="EC" id="2.7.11.1"/>
    </reaction>
</comment>
<dbReference type="FunFam" id="3.30.200.20:FF:000162">
    <property type="entry name" value="Adenine nucleotide alpha hydrolase-like domain kinase"/>
    <property type="match status" value="1"/>
</dbReference>
<evidence type="ECO:0000256" key="15">
    <source>
        <dbReference type="PROSITE-ProRule" id="PRU10141"/>
    </source>
</evidence>
<name>A0A9K3DJ44_HELAN</name>
<dbReference type="EMBL" id="MNCJ02000332">
    <property type="protein sequence ID" value="KAF5756374.1"/>
    <property type="molecule type" value="Genomic_DNA"/>
</dbReference>
<dbReference type="GO" id="GO:0005886">
    <property type="term" value="C:plasma membrane"/>
    <property type="evidence" value="ECO:0007669"/>
    <property type="project" value="UniProtKB-ARBA"/>
</dbReference>
<dbReference type="Gramene" id="mRNA:HanXRQr2_Chr17g0813901">
    <property type="protein sequence ID" value="mRNA:HanXRQr2_Chr17g0813901"/>
    <property type="gene ID" value="HanXRQr2_Chr17g0813901"/>
</dbReference>
<dbReference type="InterPro" id="IPR011009">
    <property type="entry name" value="Kinase-like_dom_sf"/>
</dbReference>
<dbReference type="Pfam" id="PF13947">
    <property type="entry name" value="GUB_WAK_bind"/>
    <property type="match status" value="1"/>
</dbReference>
<evidence type="ECO:0000256" key="6">
    <source>
        <dbReference type="ARBA" id="ARBA00022729"/>
    </source>
</evidence>
<dbReference type="EC" id="2.7.11.1" evidence="2"/>
<evidence type="ECO:0000256" key="5">
    <source>
        <dbReference type="ARBA" id="ARBA00022692"/>
    </source>
</evidence>
<feature type="chain" id="PRO_5039900939" description="non-specific serine/threonine protein kinase" evidence="17">
    <location>
        <begin position="27"/>
        <end position="661"/>
    </location>
</feature>
<dbReference type="Gene3D" id="1.10.510.10">
    <property type="entry name" value="Transferase(Phosphotransferase) domain 1"/>
    <property type="match status" value="1"/>
</dbReference>
<dbReference type="GO" id="GO:0005524">
    <property type="term" value="F:ATP binding"/>
    <property type="evidence" value="ECO:0007669"/>
    <property type="project" value="UniProtKB-UniRule"/>
</dbReference>
<accession>A0A9K3DJ44</accession>
<dbReference type="Gene3D" id="3.30.200.20">
    <property type="entry name" value="Phosphorylase Kinase, domain 1"/>
    <property type="match status" value="1"/>
</dbReference>
<organism evidence="19 20">
    <name type="scientific">Helianthus annuus</name>
    <name type="common">Common sunflower</name>
    <dbReference type="NCBI Taxonomy" id="4232"/>
    <lineage>
        <taxon>Eukaryota</taxon>
        <taxon>Viridiplantae</taxon>
        <taxon>Streptophyta</taxon>
        <taxon>Embryophyta</taxon>
        <taxon>Tracheophyta</taxon>
        <taxon>Spermatophyta</taxon>
        <taxon>Magnoliopsida</taxon>
        <taxon>eudicotyledons</taxon>
        <taxon>Gunneridae</taxon>
        <taxon>Pentapetalae</taxon>
        <taxon>asterids</taxon>
        <taxon>campanulids</taxon>
        <taxon>Asterales</taxon>
        <taxon>Asteraceae</taxon>
        <taxon>Asteroideae</taxon>
        <taxon>Heliantheae alliance</taxon>
        <taxon>Heliantheae</taxon>
        <taxon>Helianthus</taxon>
    </lineage>
</organism>
<comment type="subcellular location">
    <subcellularLocation>
        <location evidence="1">Membrane</location>
        <topology evidence="1">Single-pass membrane protein</topology>
    </subcellularLocation>
</comment>
<evidence type="ECO:0000313" key="19">
    <source>
        <dbReference type="EMBL" id="KAF5756374.1"/>
    </source>
</evidence>
<keyword evidence="9 15" id="KW-0067">ATP-binding</keyword>
<dbReference type="OrthoDB" id="4062651at2759"/>
<dbReference type="InterPro" id="IPR000719">
    <property type="entry name" value="Prot_kinase_dom"/>
</dbReference>
<dbReference type="Proteomes" id="UP000215914">
    <property type="component" value="Unassembled WGS sequence"/>
</dbReference>
<reference evidence="19" key="2">
    <citation type="submission" date="2020-06" db="EMBL/GenBank/DDBJ databases">
        <title>Helianthus annuus Genome sequencing and assembly Release 2.</title>
        <authorList>
            <person name="Gouzy J."/>
            <person name="Langlade N."/>
            <person name="Munos S."/>
        </authorList>
    </citation>
    <scope>NUCLEOTIDE SEQUENCE</scope>
    <source>
        <tissue evidence="19">Leaves</tissue>
    </source>
</reference>
<keyword evidence="3" id="KW-0723">Serine/threonine-protein kinase</keyword>
<evidence type="ECO:0000256" key="9">
    <source>
        <dbReference type="ARBA" id="ARBA00022840"/>
    </source>
</evidence>
<reference evidence="19" key="1">
    <citation type="journal article" date="2017" name="Nature">
        <title>The sunflower genome provides insights into oil metabolism, flowering and Asterid evolution.</title>
        <authorList>
            <person name="Badouin H."/>
            <person name="Gouzy J."/>
            <person name="Grassa C.J."/>
            <person name="Murat F."/>
            <person name="Staton S.E."/>
            <person name="Cottret L."/>
            <person name="Lelandais-Briere C."/>
            <person name="Owens G.L."/>
            <person name="Carrere S."/>
            <person name="Mayjonade B."/>
            <person name="Legrand L."/>
            <person name="Gill N."/>
            <person name="Kane N.C."/>
            <person name="Bowers J.E."/>
            <person name="Hubner S."/>
            <person name="Bellec A."/>
            <person name="Berard A."/>
            <person name="Berges H."/>
            <person name="Blanchet N."/>
            <person name="Boniface M.C."/>
            <person name="Brunel D."/>
            <person name="Catrice O."/>
            <person name="Chaidir N."/>
            <person name="Claudel C."/>
            <person name="Donnadieu C."/>
            <person name="Faraut T."/>
            <person name="Fievet G."/>
            <person name="Helmstetter N."/>
            <person name="King M."/>
            <person name="Knapp S.J."/>
            <person name="Lai Z."/>
            <person name="Le Paslier M.C."/>
            <person name="Lippi Y."/>
            <person name="Lorenzon L."/>
            <person name="Mandel J.R."/>
            <person name="Marage G."/>
            <person name="Marchand G."/>
            <person name="Marquand E."/>
            <person name="Bret-Mestries E."/>
            <person name="Morien E."/>
            <person name="Nambeesan S."/>
            <person name="Nguyen T."/>
            <person name="Pegot-Espagnet P."/>
            <person name="Pouilly N."/>
            <person name="Raftis F."/>
            <person name="Sallet E."/>
            <person name="Schiex T."/>
            <person name="Thomas J."/>
            <person name="Vandecasteele C."/>
            <person name="Vares D."/>
            <person name="Vear F."/>
            <person name="Vautrin S."/>
            <person name="Crespi M."/>
            <person name="Mangin B."/>
            <person name="Burke J.M."/>
            <person name="Salse J."/>
            <person name="Munos S."/>
            <person name="Vincourt P."/>
            <person name="Rieseberg L.H."/>
            <person name="Langlade N.B."/>
        </authorList>
    </citation>
    <scope>NUCLEOTIDE SEQUENCE</scope>
    <source>
        <tissue evidence="19">Leaves</tissue>
    </source>
</reference>
<dbReference type="FunFam" id="1.10.510.10:FF:000161">
    <property type="entry name" value="Wall-associated receptor kinase-like 20"/>
    <property type="match status" value="1"/>
</dbReference>
<keyword evidence="12" id="KW-0325">Glycoprotein</keyword>
<comment type="caution">
    <text evidence="19">The sequence shown here is derived from an EMBL/GenBank/DDBJ whole genome shotgun (WGS) entry which is preliminary data.</text>
</comment>
<gene>
    <name evidence="19" type="ORF">HanXRQr2_Chr17g0813901</name>
</gene>
<keyword evidence="6 17" id="KW-0732">Signal</keyword>
<dbReference type="InterPro" id="IPR017441">
    <property type="entry name" value="Protein_kinase_ATP_BS"/>
</dbReference>
<evidence type="ECO:0000256" key="4">
    <source>
        <dbReference type="ARBA" id="ARBA00022679"/>
    </source>
</evidence>
<comment type="catalytic activity">
    <reaction evidence="14">
        <text>L-seryl-[protein] + ATP = O-phospho-L-seryl-[protein] + ADP + H(+)</text>
        <dbReference type="Rhea" id="RHEA:17989"/>
        <dbReference type="Rhea" id="RHEA-COMP:9863"/>
        <dbReference type="Rhea" id="RHEA-COMP:11604"/>
        <dbReference type="ChEBI" id="CHEBI:15378"/>
        <dbReference type="ChEBI" id="CHEBI:29999"/>
        <dbReference type="ChEBI" id="CHEBI:30616"/>
        <dbReference type="ChEBI" id="CHEBI:83421"/>
        <dbReference type="ChEBI" id="CHEBI:456216"/>
        <dbReference type="EC" id="2.7.11.1"/>
    </reaction>
</comment>
<keyword evidence="7 15" id="KW-0547">Nucleotide-binding</keyword>
<sequence>MTEPHPHSHFLLLLLPFFFIALPAASNDTTYPNCPSYKCGDVPISYPFWIIDGESTTQFCGYQGFGINCSPILIPEIRLGGDSYDVQWIFPESSKISLVDKDVLTVLPGPNPDKCPRVRHRINLESLPLNYTSHNVNLTFHFGCNECPDFATEIRCLERKSCLQIMNNGTDEEDWNEFSCTGDVVTTVIRDHINRFLPNLSTTFGDVLRLGFELEWWRMDDCDKCEESGGRCGHHNTAGFICFCSDGTTNKDHCKDSEKNVKKKVIISLCSAVFGILLMCVVFYIWRRRQNKRRSYGSSYRSRNISSFTSSMTDPEKNGAYHGVQIFKYRELEKATNYFDSRNELGDGGFGTVYEGKLKDGRVVAVKRLYENNYKRVEQFMNEVGILAHLRHRNLVSLYGCTTHHSRELLLVYEYISNGTVADHLHGEKSSPGSLKWTTRMSIAVETASALVYLHASDVVHRDVKTNNILLDNSFTVKVADFGLSRLFPNNVTHVSTAPQGTPGYVDPEYHECYQLTNKSDVYSFGVVLVELISSKPAVDITRHRHEINLSSMALSKIQNDALHELVDPHLGYDTDNEIRKMISAVAELAFQCLQNDRDSRPSMDEVLECLVAVQNGMSSNKHNMLDGTSDDAVLLNHSQDMSPDSVAAAWSTSTLSTSSG</sequence>
<evidence type="ECO:0000256" key="2">
    <source>
        <dbReference type="ARBA" id="ARBA00012513"/>
    </source>
</evidence>
<feature type="signal peptide" evidence="17">
    <location>
        <begin position="1"/>
        <end position="26"/>
    </location>
</feature>
<dbReference type="GO" id="GO:0030247">
    <property type="term" value="F:polysaccharide binding"/>
    <property type="evidence" value="ECO:0007669"/>
    <property type="project" value="InterPro"/>
</dbReference>
<keyword evidence="11 16" id="KW-0472">Membrane</keyword>
<evidence type="ECO:0000259" key="18">
    <source>
        <dbReference type="PROSITE" id="PS50011"/>
    </source>
</evidence>
<dbReference type="Pfam" id="PF00069">
    <property type="entry name" value="Pkinase"/>
    <property type="match status" value="1"/>
</dbReference>
<dbReference type="SMART" id="SM00220">
    <property type="entry name" value="S_TKc"/>
    <property type="match status" value="1"/>
</dbReference>